<feature type="transmembrane region" description="Helical" evidence="1">
    <location>
        <begin position="391"/>
        <end position="412"/>
    </location>
</feature>
<feature type="transmembrane region" description="Helical" evidence="1">
    <location>
        <begin position="87"/>
        <end position="105"/>
    </location>
</feature>
<proteinExistence type="predicted"/>
<feature type="transmembrane region" description="Helical" evidence="1">
    <location>
        <begin position="337"/>
        <end position="356"/>
    </location>
</feature>
<feature type="transmembrane region" description="Helical" evidence="1">
    <location>
        <begin position="56"/>
        <end position="80"/>
    </location>
</feature>
<evidence type="ECO:0008006" key="4">
    <source>
        <dbReference type="Google" id="ProtNLM"/>
    </source>
</evidence>
<dbReference type="AlphaFoldDB" id="A0A1H6UDE4"/>
<dbReference type="EMBL" id="FNZI01000001">
    <property type="protein sequence ID" value="SEI86220.1"/>
    <property type="molecule type" value="Genomic_DNA"/>
</dbReference>
<name>A0A1H6UDE4_9MICO</name>
<keyword evidence="1" id="KW-1133">Transmembrane helix</keyword>
<evidence type="ECO:0000313" key="2">
    <source>
        <dbReference type="EMBL" id="SEI86220.1"/>
    </source>
</evidence>
<dbReference type="Proteomes" id="UP000183315">
    <property type="component" value="Unassembled WGS sequence"/>
</dbReference>
<sequence length="633" mass="64881">MLTAPVIRPTTRHAARVPTLAGLGAVLSVGSLAGAPPVLATVAVAAAWWFTLARRWGAALASGGVLLLWVSAAFMVVSFGRIVPGPLGLSVIGAHLLAAIGAAWADARTPAIAPAHVGRLTLFAATAGPVAWVLGTTLATFLPRGSGLSWAAHIDSSLDVWEMRANTLRGGTALASSGNPRPLEHTLGTTLLPPFHTVDGSGHALAEELSAHGASWSILVCATAFLAGLTAAAFVGRDSRSNRVPAVAAAVTSLAMVSVAVTGAALLLGQINAHLVIAVILASLLVTLHRAESPAAACGLLLLATTALLVSWTPFAAVPGTMLLLTAVRSRGSLRDAPLRAVAWLGVSGVVTAWAVSNFAGEELVRAMARTEQQNEGVVAVVAYSGALNPVFLPFSVAVMVSLIGLGVWFLGSRAGSETRWEGQTALAAAAGTFIGLAPIVATGIDLTGELGYYPAKYLSLATVALAVPAAGLASRAALVRTSLAPRIAGWLAITAMVTTAVVSPAARDSGWVPVTVPLATGAGFGTAHQLADRAVDFTREDTLVIPWMLDDDFDFDVQWLMSVALPPGAGFWNDAVRAALRLHKDDFSAEAACRIAEVEARSVVLVTSAPDLRSGIASTCPLENVTVDYAGE</sequence>
<dbReference type="RefSeq" id="WP_042212098.1">
    <property type="nucleotide sequence ID" value="NZ_BBLU01000001.1"/>
</dbReference>
<gene>
    <name evidence="2" type="ORF">SAMN05421637_0222</name>
</gene>
<evidence type="ECO:0000256" key="1">
    <source>
        <dbReference type="SAM" id="Phobius"/>
    </source>
</evidence>
<keyword evidence="1" id="KW-0812">Transmembrane</keyword>
<dbReference type="OrthoDB" id="5150366at2"/>
<feature type="transmembrane region" description="Helical" evidence="1">
    <location>
        <begin position="424"/>
        <end position="445"/>
    </location>
</feature>
<accession>A0A1H6UDE4</accession>
<protein>
    <recommendedName>
        <fullName evidence="4">4-amino-4-deoxy-L-arabinose transferase</fullName>
    </recommendedName>
</protein>
<dbReference type="STRING" id="1043493.SAMN05421637_0222"/>
<feature type="transmembrane region" description="Helical" evidence="1">
    <location>
        <begin position="247"/>
        <end position="268"/>
    </location>
</feature>
<feature type="transmembrane region" description="Helical" evidence="1">
    <location>
        <begin position="275"/>
        <end position="291"/>
    </location>
</feature>
<feature type="transmembrane region" description="Helical" evidence="1">
    <location>
        <begin position="20"/>
        <end position="50"/>
    </location>
</feature>
<feature type="transmembrane region" description="Helical" evidence="1">
    <location>
        <begin position="216"/>
        <end position="235"/>
    </location>
</feature>
<keyword evidence="3" id="KW-1185">Reference proteome</keyword>
<reference evidence="3" key="1">
    <citation type="submission" date="2016-10" db="EMBL/GenBank/DDBJ databases">
        <authorList>
            <person name="Varghese N."/>
        </authorList>
    </citation>
    <scope>NUCLEOTIDE SEQUENCE [LARGE SCALE GENOMIC DNA]</scope>
    <source>
        <strain evidence="3">DSM 24868</strain>
    </source>
</reference>
<keyword evidence="1" id="KW-0472">Membrane</keyword>
<feature type="transmembrane region" description="Helical" evidence="1">
    <location>
        <begin position="457"/>
        <end position="479"/>
    </location>
</feature>
<evidence type="ECO:0000313" key="3">
    <source>
        <dbReference type="Proteomes" id="UP000183315"/>
    </source>
</evidence>
<feature type="transmembrane region" description="Helical" evidence="1">
    <location>
        <begin position="117"/>
        <end position="142"/>
    </location>
</feature>
<feature type="transmembrane region" description="Helical" evidence="1">
    <location>
        <begin position="303"/>
        <end position="325"/>
    </location>
</feature>
<organism evidence="2 3">
    <name type="scientific">Demequina mangrovi</name>
    <dbReference type="NCBI Taxonomy" id="1043493"/>
    <lineage>
        <taxon>Bacteria</taxon>
        <taxon>Bacillati</taxon>
        <taxon>Actinomycetota</taxon>
        <taxon>Actinomycetes</taxon>
        <taxon>Micrococcales</taxon>
        <taxon>Demequinaceae</taxon>
        <taxon>Demequina</taxon>
    </lineage>
</organism>